<protein>
    <submittedName>
        <fullName evidence="9">Ribonuclease J</fullName>
    </submittedName>
</protein>
<accession>A0A5B8MU27</accession>
<dbReference type="Pfam" id="PF12706">
    <property type="entry name" value="Lactamase_B_2"/>
    <property type="match status" value="1"/>
</dbReference>
<evidence type="ECO:0000259" key="8">
    <source>
        <dbReference type="SMART" id="SM00849"/>
    </source>
</evidence>
<dbReference type="InterPro" id="IPR011108">
    <property type="entry name" value="RMMBL"/>
</dbReference>
<evidence type="ECO:0000256" key="2">
    <source>
        <dbReference type="ARBA" id="ARBA00022723"/>
    </source>
</evidence>
<reference evidence="9 10" key="1">
    <citation type="submission" date="2018-07" db="EMBL/GenBank/DDBJ databases">
        <title>The complete nuclear genome of the prasinophyte Chloropicon primus (CCMP1205).</title>
        <authorList>
            <person name="Pombert J.-F."/>
            <person name="Otis C."/>
            <person name="Turmel M."/>
            <person name="Lemieux C."/>
        </authorList>
    </citation>
    <scope>NUCLEOTIDE SEQUENCE [LARGE SCALE GENOMIC DNA]</scope>
    <source>
        <strain evidence="9 10">CCMP1205</strain>
    </source>
</reference>
<evidence type="ECO:0000256" key="5">
    <source>
        <dbReference type="ARBA" id="ARBA00022839"/>
    </source>
</evidence>
<dbReference type="SUPFAM" id="SSF56281">
    <property type="entry name" value="Metallo-hydrolase/oxidoreductase"/>
    <property type="match status" value="1"/>
</dbReference>
<dbReference type="AlphaFoldDB" id="A0A5B8MU27"/>
<keyword evidence="10" id="KW-1185">Reference proteome</keyword>
<evidence type="ECO:0000313" key="10">
    <source>
        <dbReference type="Proteomes" id="UP000316726"/>
    </source>
</evidence>
<dbReference type="InterPro" id="IPR055132">
    <property type="entry name" value="RNase_J_b_CASP"/>
</dbReference>
<dbReference type="PANTHER" id="PTHR43694">
    <property type="entry name" value="RIBONUCLEASE J"/>
    <property type="match status" value="1"/>
</dbReference>
<dbReference type="SMART" id="SM00849">
    <property type="entry name" value="Lactamase_B"/>
    <property type="match status" value="1"/>
</dbReference>
<name>A0A5B8MU27_9CHLO</name>
<feature type="domain" description="Metallo-beta-lactamase" evidence="8">
    <location>
        <begin position="129"/>
        <end position="317"/>
    </location>
</feature>
<dbReference type="STRING" id="1764295.A0A5B8MU27"/>
<keyword evidence="6" id="KW-0694">RNA-binding</keyword>
<keyword evidence="3" id="KW-0378">Hydrolase</keyword>
<dbReference type="InterPro" id="IPR001279">
    <property type="entry name" value="Metallo-B-lactamas"/>
</dbReference>
<feature type="compositionally biased region" description="Gly residues" evidence="7">
    <location>
        <begin position="692"/>
        <end position="703"/>
    </location>
</feature>
<proteinExistence type="predicted"/>
<dbReference type="GO" id="GO:0004527">
    <property type="term" value="F:exonuclease activity"/>
    <property type="evidence" value="ECO:0007669"/>
    <property type="project" value="UniProtKB-KW"/>
</dbReference>
<evidence type="ECO:0000256" key="3">
    <source>
        <dbReference type="ARBA" id="ARBA00022801"/>
    </source>
</evidence>
<evidence type="ECO:0000256" key="1">
    <source>
        <dbReference type="ARBA" id="ARBA00022722"/>
    </source>
</evidence>
<evidence type="ECO:0000313" key="9">
    <source>
        <dbReference type="EMBL" id="QDZ23867.1"/>
    </source>
</evidence>
<feature type="compositionally biased region" description="Basic residues" evidence="7">
    <location>
        <begin position="31"/>
        <end position="40"/>
    </location>
</feature>
<dbReference type="InterPro" id="IPR042173">
    <property type="entry name" value="RNase_J_2"/>
</dbReference>
<keyword evidence="4" id="KW-0862">Zinc</keyword>
<sequence>MRASGTGAATVAPKATRSSATTSSSSCSSRGRFRRGRRRAATVASSRWSFGEGRDVAVKAGQRRGRGGGGGGQKSPFLKKRLRLRKSSDGVSHLGSSLKSRGNRPFPGPPKGQGPPLRILPIGGLGEIGMNCMLVGHKDRYIMLDAGLMFPDFAEIGMQKVLPDTSFLHQWKDLIECVIITHGHEDHIGALAWVLPGLDPSTPVYATKFVMNLIERRMKEYNLWNTSRFKTFEVGQRFQTGPFEFESFRVTHSIPDCIGCIFRSESGNIVHTGDWRIEEKPEDLDGDAFDRTTLERIGQEGATLLMSDSTNVLAPGRTTSESDVGLALANRMAGHHGKGRIIATQFASNINRLGLLKKAADACGRKLAFAGPSLAQYLDAAHRAGRAPFDPAELLDIEEAIDGYDANKLVIVTTGSQAEPRAALNLAAFGASPFLKIQPDDLILYSAKVIPGNESRVMKMMNSLAGYGCEIAMGRDENLHTSGHAYQEEQKEVLKMVNPDNFLPVHGEYAFLQAHAAMAEQHCGIKNTNVIRNGQMIGFGAKRSASQVGELSSLAKVVGNVKLFSFYNDGGKGTGTSDQMQLYERMKIAQEGIVFTNVEVMNRLASKTKAKAREKVPTGIQVNLRITARAMWIDEGRLISEMNRFVKTRLKDLPLNSSLNEIEKVVSEELRRCCKSHNNKRPEVIVMAHDSGAGGMSSGGGAYRGRRPAGRSGAAQAVKGQQPSSAQGAGAKGPRAVYKPRGVGSSGKNPRESPKENPTAEDLDKIEWP</sequence>
<dbReference type="Proteomes" id="UP000316726">
    <property type="component" value="Chromosome 11"/>
</dbReference>
<feature type="region of interest" description="Disordered" evidence="7">
    <location>
        <begin position="1"/>
        <end position="118"/>
    </location>
</feature>
<keyword evidence="5" id="KW-0269">Exonuclease</keyword>
<dbReference type="InterPro" id="IPR036866">
    <property type="entry name" value="RibonucZ/Hydroxyglut_hydro"/>
</dbReference>
<dbReference type="OrthoDB" id="17458at2759"/>
<dbReference type="Gene3D" id="3.60.15.10">
    <property type="entry name" value="Ribonuclease Z/Hydroxyacylglutathione hydrolase-like"/>
    <property type="match status" value="1"/>
</dbReference>
<evidence type="ECO:0000256" key="4">
    <source>
        <dbReference type="ARBA" id="ARBA00022833"/>
    </source>
</evidence>
<dbReference type="GO" id="GO:0003723">
    <property type="term" value="F:RNA binding"/>
    <property type="evidence" value="ECO:0007669"/>
    <property type="project" value="UniProtKB-KW"/>
</dbReference>
<dbReference type="CDD" id="cd07714">
    <property type="entry name" value="RNaseJ_MBL-fold"/>
    <property type="match status" value="1"/>
</dbReference>
<dbReference type="GO" id="GO:0046872">
    <property type="term" value="F:metal ion binding"/>
    <property type="evidence" value="ECO:0007669"/>
    <property type="project" value="UniProtKB-KW"/>
</dbReference>
<dbReference type="EMBL" id="CP031044">
    <property type="protein sequence ID" value="QDZ23867.1"/>
    <property type="molecule type" value="Genomic_DNA"/>
</dbReference>
<gene>
    <name evidence="9" type="ORF">A3770_11p63850</name>
</gene>
<keyword evidence="1" id="KW-0540">Nuclease</keyword>
<dbReference type="Gene3D" id="3.40.50.10710">
    <property type="entry name" value="Metallo-hydrolase/oxidoreductase"/>
    <property type="match status" value="1"/>
</dbReference>
<keyword evidence="2" id="KW-0479">Metal-binding</keyword>
<feature type="compositionally biased region" description="Low complexity" evidence="7">
    <location>
        <begin position="15"/>
        <end position="30"/>
    </location>
</feature>
<evidence type="ECO:0000256" key="7">
    <source>
        <dbReference type="SAM" id="MobiDB-lite"/>
    </source>
</evidence>
<dbReference type="PANTHER" id="PTHR43694:SF1">
    <property type="entry name" value="RIBONUCLEASE J"/>
    <property type="match status" value="1"/>
</dbReference>
<organism evidence="9 10">
    <name type="scientific">Chloropicon primus</name>
    <dbReference type="NCBI Taxonomy" id="1764295"/>
    <lineage>
        <taxon>Eukaryota</taxon>
        <taxon>Viridiplantae</taxon>
        <taxon>Chlorophyta</taxon>
        <taxon>Chloropicophyceae</taxon>
        <taxon>Chloropicales</taxon>
        <taxon>Chloropicaceae</taxon>
        <taxon>Chloropicon</taxon>
    </lineage>
</organism>
<feature type="region of interest" description="Disordered" evidence="7">
    <location>
        <begin position="690"/>
        <end position="769"/>
    </location>
</feature>
<evidence type="ECO:0000256" key="6">
    <source>
        <dbReference type="ARBA" id="ARBA00022884"/>
    </source>
</evidence>
<dbReference type="Pfam" id="PF07521">
    <property type="entry name" value="RMMBL"/>
    <property type="match status" value="1"/>
</dbReference>
<dbReference type="Pfam" id="PF22505">
    <property type="entry name" value="RNase_J_b_CASP"/>
    <property type="match status" value="1"/>
</dbReference>